<name>A0A2N1PM26_9BACT</name>
<protein>
    <recommendedName>
        <fullName evidence="7">Class B acid phosphatase</fullName>
        <ecNumber evidence="6">3.1.3.2</ecNumber>
    </recommendedName>
</protein>
<evidence type="ECO:0000256" key="9">
    <source>
        <dbReference type="ARBA" id="ARBA00022729"/>
    </source>
</evidence>
<evidence type="ECO:0000256" key="11">
    <source>
        <dbReference type="ARBA" id="ARBA00022801"/>
    </source>
</evidence>
<organism evidence="14 15">
    <name type="scientific">Candidatus Wallbacteria bacterium HGW-Wallbacteria-1</name>
    <dbReference type="NCBI Taxonomy" id="2013854"/>
    <lineage>
        <taxon>Bacteria</taxon>
        <taxon>Candidatus Walliibacteriota</taxon>
    </lineage>
</organism>
<dbReference type="SFLD" id="SFLDS00003">
    <property type="entry name" value="Haloacid_Dehalogenase"/>
    <property type="match status" value="1"/>
</dbReference>
<evidence type="ECO:0000256" key="4">
    <source>
        <dbReference type="ARBA" id="ARBA00007752"/>
    </source>
</evidence>
<dbReference type="InterPro" id="IPR005519">
    <property type="entry name" value="Acid_phosphat_B-like"/>
</dbReference>
<evidence type="ECO:0000256" key="13">
    <source>
        <dbReference type="SAM" id="MobiDB-lite"/>
    </source>
</evidence>
<evidence type="ECO:0000313" key="15">
    <source>
        <dbReference type="Proteomes" id="UP000233256"/>
    </source>
</evidence>
<evidence type="ECO:0000256" key="6">
    <source>
        <dbReference type="ARBA" id="ARBA00012646"/>
    </source>
</evidence>
<feature type="region of interest" description="Disordered" evidence="13">
    <location>
        <begin position="239"/>
        <end position="261"/>
    </location>
</feature>
<keyword evidence="9" id="KW-0732">Signal</keyword>
<dbReference type="GO" id="GO:0030288">
    <property type="term" value="C:outer membrane-bounded periplasmic space"/>
    <property type="evidence" value="ECO:0007669"/>
    <property type="project" value="InterPro"/>
</dbReference>
<dbReference type="InterPro" id="IPR010025">
    <property type="entry name" value="HAD-SF_ppase_IIIB_AphA"/>
</dbReference>
<comment type="caution">
    <text evidence="14">The sequence shown here is derived from an EMBL/GenBank/DDBJ whole genome shotgun (WGS) entry which is preliminary data.</text>
</comment>
<reference evidence="14 15" key="1">
    <citation type="journal article" date="2017" name="ISME J.">
        <title>Potential for microbial H2 and metal transformations associated with novel bacteria and archaea in deep terrestrial subsurface sediments.</title>
        <authorList>
            <person name="Hernsdorf A.W."/>
            <person name="Amano Y."/>
            <person name="Miyakawa K."/>
            <person name="Ise K."/>
            <person name="Suzuki Y."/>
            <person name="Anantharaman K."/>
            <person name="Probst A."/>
            <person name="Burstein D."/>
            <person name="Thomas B.C."/>
            <person name="Banfield J.F."/>
        </authorList>
    </citation>
    <scope>NUCLEOTIDE SEQUENCE [LARGE SCALE GENOMIC DNA]</scope>
    <source>
        <strain evidence="14">HGW-Wallbacteria-1</strain>
    </source>
</reference>
<keyword evidence="10" id="KW-0574">Periplasm</keyword>
<proteinExistence type="inferred from homology"/>
<dbReference type="InterPro" id="IPR023214">
    <property type="entry name" value="HAD_sf"/>
</dbReference>
<evidence type="ECO:0000256" key="8">
    <source>
        <dbReference type="ARBA" id="ARBA00022723"/>
    </source>
</evidence>
<keyword evidence="11" id="KW-0378">Hydrolase</keyword>
<evidence type="ECO:0000256" key="1">
    <source>
        <dbReference type="ARBA" id="ARBA00000032"/>
    </source>
</evidence>
<comment type="catalytic activity">
    <reaction evidence="1">
        <text>a phosphate monoester + H2O = an alcohol + phosphate</text>
        <dbReference type="Rhea" id="RHEA:15017"/>
        <dbReference type="ChEBI" id="CHEBI:15377"/>
        <dbReference type="ChEBI" id="CHEBI:30879"/>
        <dbReference type="ChEBI" id="CHEBI:43474"/>
        <dbReference type="ChEBI" id="CHEBI:67140"/>
        <dbReference type="EC" id="3.1.3.2"/>
    </reaction>
</comment>
<dbReference type="Pfam" id="PF03767">
    <property type="entry name" value="Acid_phosphat_B"/>
    <property type="match status" value="1"/>
</dbReference>
<comment type="subcellular location">
    <subcellularLocation>
        <location evidence="3">Periplasm</location>
    </subcellularLocation>
</comment>
<dbReference type="Gene3D" id="3.40.50.1000">
    <property type="entry name" value="HAD superfamily/HAD-like"/>
    <property type="match status" value="1"/>
</dbReference>
<dbReference type="EC" id="3.1.3.2" evidence="6"/>
<keyword evidence="8" id="KW-0479">Metal-binding</keyword>
<gene>
    <name evidence="14" type="ORF">CVV64_14730</name>
</gene>
<dbReference type="Proteomes" id="UP000233256">
    <property type="component" value="Unassembled WGS sequence"/>
</dbReference>
<evidence type="ECO:0000313" key="14">
    <source>
        <dbReference type="EMBL" id="PKK89391.1"/>
    </source>
</evidence>
<evidence type="ECO:0000256" key="7">
    <source>
        <dbReference type="ARBA" id="ARBA00022113"/>
    </source>
</evidence>
<comment type="subunit">
    <text evidence="5">Homotetramer.</text>
</comment>
<keyword evidence="12" id="KW-0460">Magnesium</keyword>
<evidence type="ECO:0000256" key="2">
    <source>
        <dbReference type="ARBA" id="ARBA00001946"/>
    </source>
</evidence>
<accession>A0A2N1PM26</accession>
<dbReference type="GO" id="GO:0046872">
    <property type="term" value="F:metal ion binding"/>
    <property type="evidence" value="ECO:0007669"/>
    <property type="project" value="UniProtKB-KW"/>
</dbReference>
<evidence type="ECO:0000256" key="12">
    <source>
        <dbReference type="ARBA" id="ARBA00022842"/>
    </source>
</evidence>
<dbReference type="SUPFAM" id="SSF56784">
    <property type="entry name" value="HAD-like"/>
    <property type="match status" value="1"/>
</dbReference>
<dbReference type="GO" id="GO:0003993">
    <property type="term" value="F:acid phosphatase activity"/>
    <property type="evidence" value="ECO:0007669"/>
    <property type="project" value="UniProtKB-EC"/>
</dbReference>
<comment type="similarity">
    <text evidence="4">Belongs to the class B bacterial acid phosphatase family.</text>
</comment>
<dbReference type="InterPro" id="IPR036412">
    <property type="entry name" value="HAD-like_sf"/>
</dbReference>
<evidence type="ECO:0000256" key="10">
    <source>
        <dbReference type="ARBA" id="ARBA00022764"/>
    </source>
</evidence>
<dbReference type="SFLD" id="SFLDG01127">
    <property type="entry name" value="C1.3:_Acid_Phosphatase_Like"/>
    <property type="match status" value="1"/>
</dbReference>
<dbReference type="EMBL" id="PGXC01000019">
    <property type="protein sequence ID" value="PKK89391.1"/>
    <property type="molecule type" value="Genomic_DNA"/>
</dbReference>
<evidence type="ECO:0000256" key="5">
    <source>
        <dbReference type="ARBA" id="ARBA00011881"/>
    </source>
</evidence>
<sequence length="261" mass="28512">MFFIAALTVSPVAPIIAADTCPSGCAHDAAVAVKATAKAPKVIAAAVGHEGHNHDGAPCPSEKKKSANDNIRMANLEEIEKSMPAEPISVGFDVDDTILFSSPGFHYAFNNTDGPDGSNLYGKKPLSSDKFWQDMSSQFDKFSMPKESARKLLKMHQKRGDKIFFITARPEIKGEILTGILNRTFRLKNEHPVIFSGKTSKAEYIKANNIKVFYGDSDSDISEAQDAGIRGIRVERSPISTNKGKYHPGKHGEWVMENSAE</sequence>
<evidence type="ECO:0000256" key="3">
    <source>
        <dbReference type="ARBA" id="ARBA00004418"/>
    </source>
</evidence>
<comment type="cofactor">
    <cofactor evidence="2">
        <name>Mg(2+)</name>
        <dbReference type="ChEBI" id="CHEBI:18420"/>
    </cofactor>
</comment>
<dbReference type="AlphaFoldDB" id="A0A2N1PM26"/>